<dbReference type="EMBL" id="CP003167">
    <property type="protein sequence ID" value="AGB02760.1"/>
    <property type="molecule type" value="Genomic_DNA"/>
</dbReference>
<dbReference type="PROSITE" id="PS00092">
    <property type="entry name" value="N6_MTASE"/>
    <property type="match status" value="1"/>
</dbReference>
<dbReference type="RefSeq" id="WP_015285723.1">
    <property type="nucleotide sequence ID" value="NC_019943.1"/>
</dbReference>
<keyword evidence="2 12" id="KW-0489">Methyltransferase</keyword>
<evidence type="ECO:0000313" key="12">
    <source>
        <dbReference type="EMBL" id="AGB02760.1"/>
    </source>
</evidence>
<dbReference type="OrthoDB" id="112158at2157"/>
<dbReference type="KEGG" id="mfo:Metfor_1733"/>
<evidence type="ECO:0000256" key="5">
    <source>
        <dbReference type="ARBA" id="ARBA00022747"/>
    </source>
</evidence>
<keyword evidence="3 12" id="KW-0808">Transferase</keyword>
<evidence type="ECO:0000256" key="1">
    <source>
        <dbReference type="ARBA" id="ARBA00011900"/>
    </source>
</evidence>
<feature type="domain" description="DNA methylase adenine-specific" evidence="8">
    <location>
        <begin position="332"/>
        <end position="419"/>
    </location>
</feature>
<dbReference type="InterPro" id="IPR007409">
    <property type="entry name" value="Restrct_endonuc_type1_HsdR_N"/>
</dbReference>
<dbReference type="GO" id="GO:0003677">
    <property type="term" value="F:DNA binding"/>
    <property type="evidence" value="ECO:0007669"/>
    <property type="project" value="UniProtKB-KW"/>
</dbReference>
<dbReference type="GeneID" id="14308122"/>
<reference evidence="13" key="1">
    <citation type="submission" date="2011-12" db="EMBL/GenBank/DDBJ databases">
        <title>Complete sequence of Methanoregula formicicum SMSP.</title>
        <authorList>
            <person name="Lucas S."/>
            <person name="Han J."/>
            <person name="Lapidus A."/>
            <person name="Cheng J.-F."/>
            <person name="Goodwin L."/>
            <person name="Pitluck S."/>
            <person name="Peters L."/>
            <person name="Ovchinnikova G."/>
            <person name="Teshima H."/>
            <person name="Detter J.C."/>
            <person name="Han C."/>
            <person name="Tapia R."/>
            <person name="Land M."/>
            <person name="Hauser L."/>
            <person name="Kyrpides N."/>
            <person name="Ivanova N."/>
            <person name="Pagani I."/>
            <person name="Imachi H."/>
            <person name="Tamaki H."/>
            <person name="Sekiguchi Y."/>
            <person name="Kamagata Y."/>
            <person name="Cadillo-Quiroz H."/>
            <person name="Zinder S."/>
            <person name="Liu W.-T."/>
            <person name="Woyke T."/>
        </authorList>
    </citation>
    <scope>NUCLEOTIDE SEQUENCE [LARGE SCALE GENOMIC DNA]</scope>
    <source>
        <strain evidence="13">DSM 22288 / NBRC 105244 / SMSP</strain>
    </source>
</reference>
<dbReference type="Pfam" id="PF07669">
    <property type="entry name" value="Eco57I"/>
    <property type="match status" value="1"/>
</dbReference>
<keyword evidence="5" id="KW-0680">Restriction system</keyword>
<dbReference type="Pfam" id="PF04313">
    <property type="entry name" value="HSDR_N"/>
    <property type="match status" value="1"/>
</dbReference>
<dbReference type="HOGENOM" id="CLU_002539_2_1_2"/>
<dbReference type="PANTHER" id="PTHR33841">
    <property type="entry name" value="DNA METHYLTRANSFERASE YEEA-RELATED"/>
    <property type="match status" value="1"/>
</dbReference>
<dbReference type="GO" id="GO:0032259">
    <property type="term" value="P:methylation"/>
    <property type="evidence" value="ECO:0007669"/>
    <property type="project" value="UniProtKB-KW"/>
</dbReference>
<dbReference type="EC" id="2.1.1.72" evidence="1"/>
<evidence type="ECO:0000313" key="13">
    <source>
        <dbReference type="Proteomes" id="UP000010824"/>
    </source>
</evidence>
<sequence length="1054" mass="120479">MAVPESIQPLVEKYTYHREAYIRGQEKYNESQLRQDFTDPFFHALGWDVNNNKGHSEAYREVLHEEPVRIRGTTKYFDYTFRIGGVRKFIVETKKPSVHIRDDADAALQLRRYAWNAKLPLSILTNFEEWAIYDCTIKPENGDTAAKGRIEYFTYKDIPAKWDYLVSVFSQDCILKGSFDRYAASHKGKKGTAAVDDDILSEIESWRDALAKNIAIRNDKLSVAELNTVVQRTIDRLLFLRICEDRGIEEYTTLHKLLEGENVYARLCELFRNADAKYNSGLFHFDDEPGRNELPDNLSLSVSVDDKVLKGIIKRLYYPETPYLFSVIPPAILGHVYEQFLGKVIRLTEGHQAKVEFKPEVKKAGGVFYTPQYIVEYIVAHTVGELVMDKTPRDVAKLRVLDPACGSGSFLIGAYQFLLDWHRDWYIANLVPVFIDKKSVTDPAVLALLPEPTPRGKKKLTQVELPVYKAGKTGDATRSRSDWRLTTAEKKRILLNTIYGVDIDQAAVEVTKLSLLLKVLEEENEENIDKQLKLFAERALPSLHENIKCGNSLIGTDIITPEMVQEEVKRINPFDWDREFADVMKAGGFDAVIGNPPYIRIQTLKEWAPQEVEFYKKKFISASKGNYDIYVVFVERGLSLLNKNGLLGYILPHKFFNAKYGEPVRSVIAKGKHLKEIVHFGHQQIFENATTYTCLLFLGKKDYDDFGFINVGDLTLWRSSHIAIEGNISCKDVSKNEWNFVVGNDSGLFKKLDSERIKLKDVTAKIFQGLVTGADPVFLVINQEDGSFYSDATGKTHLLEKDLLHPLCKGALNIRRYYIDNITKSILFPYKIEENTAILISTKELAEKYPNTWEYFKQNRSLLEARENGKWKNEQWYAFGRNQNLTEMNREKILSPSIANGACFTFDSKDFFYFMGSGGGGGGGYGIILKPEEKMSYYYLLGLLNSALSTFYLKKISSTFRGGYIALNRQYIEQLPIRTINFADPADKTRHDRMVQLVTQMLDLNKKIQDARVDHDRTLLQRQIEATDASIDKLVNELYGLTEEEIAVVDGVGR</sequence>
<evidence type="ECO:0000256" key="4">
    <source>
        <dbReference type="ARBA" id="ARBA00022691"/>
    </source>
</evidence>
<dbReference type="PRINTS" id="PR00507">
    <property type="entry name" value="N12N6MTFRASE"/>
</dbReference>
<evidence type="ECO:0000256" key="2">
    <source>
        <dbReference type="ARBA" id="ARBA00022603"/>
    </source>
</evidence>
<dbReference type="eggNOG" id="arCOG02635">
    <property type="taxonomic scope" value="Archaea"/>
</dbReference>
<dbReference type="GO" id="GO:0009007">
    <property type="term" value="F:site-specific DNA-methyltransferase (adenine-specific) activity"/>
    <property type="evidence" value="ECO:0007669"/>
    <property type="project" value="UniProtKB-EC"/>
</dbReference>
<dbReference type="GO" id="GO:0005524">
    <property type="term" value="F:ATP binding"/>
    <property type="evidence" value="ECO:0007669"/>
    <property type="project" value="UniProtKB-KW"/>
</dbReference>
<organism evidence="12 13">
    <name type="scientific">Methanoregula formicica (strain DSM 22288 / NBRC 105244 / SMSP)</name>
    <dbReference type="NCBI Taxonomy" id="593750"/>
    <lineage>
        <taxon>Archaea</taxon>
        <taxon>Methanobacteriati</taxon>
        <taxon>Methanobacteriota</taxon>
        <taxon>Stenosarchaea group</taxon>
        <taxon>Methanomicrobia</taxon>
        <taxon>Methanomicrobiales</taxon>
        <taxon>Methanoregulaceae</taxon>
        <taxon>Methanoregula</taxon>
    </lineage>
</organism>
<name>L0HFI7_METFS</name>
<dbReference type="REBASE" id="58696">
    <property type="entry name" value="MfoSMSORF1733P"/>
</dbReference>
<evidence type="ECO:0000259" key="8">
    <source>
        <dbReference type="Pfam" id="PF02384"/>
    </source>
</evidence>
<evidence type="ECO:0000256" key="6">
    <source>
        <dbReference type="ARBA" id="ARBA00023125"/>
    </source>
</evidence>
<keyword evidence="13" id="KW-1185">Reference proteome</keyword>
<evidence type="ECO:0000259" key="11">
    <source>
        <dbReference type="Pfam" id="PF12950"/>
    </source>
</evidence>
<keyword evidence="6" id="KW-0238">DNA-binding</keyword>
<dbReference type="Gene3D" id="3.90.1570.30">
    <property type="match status" value="1"/>
</dbReference>
<accession>L0HFI7</accession>
<dbReference type="InParanoid" id="L0HFI7"/>
<dbReference type="AlphaFoldDB" id="L0HFI7"/>
<feature type="domain" description="Type II methyltransferase M.TaqI-like" evidence="10">
    <location>
        <begin position="496"/>
        <end position="686"/>
    </location>
</feature>
<proteinExistence type="predicted"/>
<dbReference type="InterPro" id="IPR011639">
    <property type="entry name" value="MethylTrfase_TaqI-like_dom"/>
</dbReference>
<dbReference type="PANTHER" id="PTHR33841:SF1">
    <property type="entry name" value="DNA METHYLTRANSFERASE A"/>
    <property type="match status" value="1"/>
</dbReference>
<dbReference type="InterPro" id="IPR029063">
    <property type="entry name" value="SAM-dependent_MTases_sf"/>
</dbReference>
<dbReference type="GO" id="GO:0009307">
    <property type="term" value="P:DNA restriction-modification system"/>
    <property type="evidence" value="ECO:0007669"/>
    <property type="project" value="UniProtKB-KW"/>
</dbReference>
<dbReference type="InterPro" id="IPR003356">
    <property type="entry name" value="DNA_methylase_A-5"/>
</dbReference>
<dbReference type="InterPro" id="IPR050953">
    <property type="entry name" value="N4_N6_ade-DNA_methylase"/>
</dbReference>
<keyword evidence="4" id="KW-0949">S-adenosyl-L-methionine</keyword>
<dbReference type="Proteomes" id="UP000010824">
    <property type="component" value="Chromosome"/>
</dbReference>
<dbReference type="Pfam" id="PF12950">
    <property type="entry name" value="TaqI_C"/>
    <property type="match status" value="1"/>
</dbReference>
<comment type="catalytic activity">
    <reaction evidence="7">
        <text>a 2'-deoxyadenosine in DNA + S-adenosyl-L-methionine = an N(6)-methyl-2'-deoxyadenosine in DNA + S-adenosyl-L-homocysteine + H(+)</text>
        <dbReference type="Rhea" id="RHEA:15197"/>
        <dbReference type="Rhea" id="RHEA-COMP:12418"/>
        <dbReference type="Rhea" id="RHEA-COMP:12419"/>
        <dbReference type="ChEBI" id="CHEBI:15378"/>
        <dbReference type="ChEBI" id="CHEBI:57856"/>
        <dbReference type="ChEBI" id="CHEBI:59789"/>
        <dbReference type="ChEBI" id="CHEBI:90615"/>
        <dbReference type="ChEBI" id="CHEBI:90616"/>
        <dbReference type="EC" id="2.1.1.72"/>
    </reaction>
</comment>
<dbReference type="Gene3D" id="3.40.50.150">
    <property type="entry name" value="Vaccinia Virus protein VP39"/>
    <property type="match status" value="1"/>
</dbReference>
<dbReference type="InterPro" id="IPR025931">
    <property type="entry name" value="TaqI_C"/>
</dbReference>
<evidence type="ECO:0000259" key="9">
    <source>
        <dbReference type="Pfam" id="PF04313"/>
    </source>
</evidence>
<dbReference type="SUPFAM" id="SSF53335">
    <property type="entry name" value="S-adenosyl-L-methionine-dependent methyltransferases"/>
    <property type="match status" value="1"/>
</dbReference>
<feature type="domain" description="TaqI-like C-terminal specificity" evidence="11">
    <location>
        <begin position="861"/>
        <end position="977"/>
    </location>
</feature>
<dbReference type="eggNOG" id="arCOG08946">
    <property type="taxonomic scope" value="Archaea"/>
</dbReference>
<evidence type="ECO:0000259" key="10">
    <source>
        <dbReference type="Pfam" id="PF07669"/>
    </source>
</evidence>
<reference evidence="12 13" key="2">
    <citation type="journal article" date="2014" name="Genome Announc.">
        <title>Complete Genome Sequence of Methanoregula formicica SMSPT, a Mesophilic Hydrogenotrophic Methanogen Isolated from a Methanogenic Upflow Anaerobic Sludge Blanket Reactor.</title>
        <authorList>
            <person name="Yamamoto K."/>
            <person name="Tamaki H."/>
            <person name="Cadillo-Quiroz H."/>
            <person name="Imachi H."/>
            <person name="Kyrpides N."/>
            <person name="Woyke T."/>
            <person name="Goodwin L."/>
            <person name="Zinder S.H."/>
            <person name="Kamagata Y."/>
            <person name="Liu W.T."/>
        </authorList>
    </citation>
    <scope>NUCLEOTIDE SEQUENCE [LARGE SCALE GENOMIC DNA]</scope>
    <source>
        <strain evidence="13">DSM 22288 / NBRC 105244 / SMSP</strain>
    </source>
</reference>
<gene>
    <name evidence="12" type="ordered locus">Metfor_1733</name>
</gene>
<feature type="domain" description="Restriction endonuclease type I HsdR N-terminal" evidence="9">
    <location>
        <begin position="62"/>
        <end position="140"/>
    </location>
</feature>
<protein>
    <recommendedName>
        <fullName evidence="1">site-specific DNA-methyltransferase (adenine-specific)</fullName>
        <ecNumber evidence="1">2.1.1.72</ecNumber>
    </recommendedName>
</protein>
<dbReference type="eggNOG" id="arCOG02636">
    <property type="taxonomic scope" value="Archaea"/>
</dbReference>
<dbReference type="STRING" id="593750.Metfor_1733"/>
<evidence type="ECO:0000256" key="3">
    <source>
        <dbReference type="ARBA" id="ARBA00022679"/>
    </source>
</evidence>
<dbReference type="GO" id="GO:0009035">
    <property type="term" value="F:type I site-specific deoxyribonuclease activity"/>
    <property type="evidence" value="ECO:0007669"/>
    <property type="project" value="UniProtKB-EC"/>
</dbReference>
<dbReference type="GO" id="GO:0008170">
    <property type="term" value="F:N-methyltransferase activity"/>
    <property type="evidence" value="ECO:0007669"/>
    <property type="project" value="InterPro"/>
</dbReference>
<dbReference type="InterPro" id="IPR002052">
    <property type="entry name" value="DNA_methylase_N6_adenine_CS"/>
</dbReference>
<dbReference type="eggNOG" id="arCOG05724">
    <property type="taxonomic scope" value="Archaea"/>
</dbReference>
<evidence type="ECO:0000256" key="7">
    <source>
        <dbReference type="ARBA" id="ARBA00047942"/>
    </source>
</evidence>
<dbReference type="Pfam" id="PF02384">
    <property type="entry name" value="N6_Mtase"/>
    <property type="match status" value="1"/>
</dbReference>